<gene>
    <name evidence="12" type="ORF">GCM10023338_07400</name>
</gene>
<dbReference type="InterPro" id="IPR036909">
    <property type="entry name" value="Cyt_c-like_dom_sf"/>
</dbReference>
<dbReference type="Pfam" id="PF02167">
    <property type="entry name" value="Cytochrom_C1"/>
    <property type="match status" value="1"/>
</dbReference>
<comment type="subcellular location">
    <subcellularLocation>
        <location evidence="1">Membrane</location>
    </subcellularLocation>
</comment>
<dbReference type="PROSITE" id="PS51007">
    <property type="entry name" value="CYTC"/>
    <property type="match status" value="1"/>
</dbReference>
<evidence type="ECO:0000256" key="2">
    <source>
        <dbReference type="ARBA" id="ARBA00022617"/>
    </source>
</evidence>
<evidence type="ECO:0000256" key="6">
    <source>
        <dbReference type="ARBA" id="ARBA00023004"/>
    </source>
</evidence>
<evidence type="ECO:0000256" key="4">
    <source>
        <dbReference type="ARBA" id="ARBA00022723"/>
    </source>
</evidence>
<dbReference type="PRINTS" id="PR00603">
    <property type="entry name" value="CYTOCHROMEC1"/>
</dbReference>
<proteinExistence type="predicted"/>
<dbReference type="PANTHER" id="PTHR10266:SF3">
    <property type="entry name" value="CYTOCHROME C1, HEME PROTEIN, MITOCHONDRIAL"/>
    <property type="match status" value="1"/>
</dbReference>
<sequence>MKKLKLLLITLSLMSATVANADSLPPVKLDVNDKASLQNGAELYMQYCHSCHSLEFQRYNVTGRDIGMTDDEVKEKLIHTGSFSTRENEFQPSKVGDLMKSSMNRFDSNLWFGKAPPDLSTITRARDGSPNGSVEPRKNGADYIYHYLNSFYLDDTRPLGVNNIAFPTVGMPHVLVELQGEYKPVYEDRLPAGCKAADDAECKMQSVVVGTELVKPGKMTPEEYQTATRDIVNFLSYVAEPAQIKRAQYGPWVILFLVVFTVCAYFMNREYWKDVK</sequence>
<dbReference type="RefSeq" id="WP_077924846.1">
    <property type="nucleotide sequence ID" value="NZ_BAABKE010000002.1"/>
</dbReference>
<feature type="transmembrane region" description="Helical" evidence="9">
    <location>
        <begin position="249"/>
        <end position="267"/>
    </location>
</feature>
<evidence type="ECO:0000259" key="11">
    <source>
        <dbReference type="PROSITE" id="PS51007"/>
    </source>
</evidence>
<reference evidence="13" key="1">
    <citation type="journal article" date="2019" name="Int. J. Syst. Evol. Microbiol.">
        <title>The Global Catalogue of Microorganisms (GCM) 10K type strain sequencing project: providing services to taxonomists for standard genome sequencing and annotation.</title>
        <authorList>
            <consortium name="The Broad Institute Genomics Platform"/>
            <consortium name="The Broad Institute Genome Sequencing Center for Infectious Disease"/>
            <person name="Wu L."/>
            <person name="Ma J."/>
        </authorList>
    </citation>
    <scope>NUCLEOTIDE SEQUENCE [LARGE SCALE GENOMIC DNA]</scope>
    <source>
        <strain evidence="13">JCM 18424</strain>
    </source>
</reference>
<evidence type="ECO:0000256" key="3">
    <source>
        <dbReference type="ARBA" id="ARBA00022692"/>
    </source>
</evidence>
<name>A0ABP9MII2_9GAMM</name>
<feature type="chain" id="PRO_5046181266" evidence="10">
    <location>
        <begin position="22"/>
        <end position="276"/>
    </location>
</feature>
<dbReference type="Proteomes" id="UP001500631">
    <property type="component" value="Unassembled WGS sequence"/>
</dbReference>
<keyword evidence="13" id="KW-1185">Reference proteome</keyword>
<keyword evidence="6 8" id="KW-0408">Iron</keyword>
<evidence type="ECO:0000313" key="13">
    <source>
        <dbReference type="Proteomes" id="UP001500631"/>
    </source>
</evidence>
<keyword evidence="2 8" id="KW-0349">Heme</keyword>
<evidence type="ECO:0000256" key="7">
    <source>
        <dbReference type="ARBA" id="ARBA00023136"/>
    </source>
</evidence>
<dbReference type="Gene3D" id="1.20.5.100">
    <property type="entry name" value="Cytochrome c1, transmembrane anchor, C-terminal"/>
    <property type="match status" value="1"/>
</dbReference>
<dbReference type="InterPro" id="IPR002326">
    <property type="entry name" value="Cyt_c1"/>
</dbReference>
<dbReference type="EMBL" id="BAABKE010000002">
    <property type="protein sequence ID" value="GAA5096698.1"/>
    <property type="molecule type" value="Genomic_DNA"/>
</dbReference>
<organism evidence="12 13">
    <name type="scientific">Wohlfahrtiimonas larvae</name>
    <dbReference type="NCBI Taxonomy" id="1157986"/>
    <lineage>
        <taxon>Bacteria</taxon>
        <taxon>Pseudomonadati</taxon>
        <taxon>Pseudomonadota</taxon>
        <taxon>Gammaproteobacteria</taxon>
        <taxon>Cardiobacteriales</taxon>
        <taxon>Ignatzschineriaceae</taxon>
        <taxon>Wohlfahrtiimonas</taxon>
    </lineage>
</organism>
<evidence type="ECO:0000256" key="1">
    <source>
        <dbReference type="ARBA" id="ARBA00004370"/>
    </source>
</evidence>
<dbReference type="Gene3D" id="1.10.760.10">
    <property type="entry name" value="Cytochrome c-like domain"/>
    <property type="match status" value="1"/>
</dbReference>
<evidence type="ECO:0000256" key="9">
    <source>
        <dbReference type="SAM" id="Phobius"/>
    </source>
</evidence>
<keyword evidence="7 9" id="KW-0472">Membrane</keyword>
<evidence type="ECO:0000256" key="8">
    <source>
        <dbReference type="PROSITE-ProRule" id="PRU00433"/>
    </source>
</evidence>
<accession>A0ABP9MII2</accession>
<keyword evidence="5 9" id="KW-1133">Transmembrane helix</keyword>
<evidence type="ECO:0000256" key="5">
    <source>
        <dbReference type="ARBA" id="ARBA00022989"/>
    </source>
</evidence>
<evidence type="ECO:0000256" key="10">
    <source>
        <dbReference type="SAM" id="SignalP"/>
    </source>
</evidence>
<dbReference type="PANTHER" id="PTHR10266">
    <property type="entry name" value="CYTOCHROME C1"/>
    <property type="match status" value="1"/>
</dbReference>
<dbReference type="SUPFAM" id="SSF46626">
    <property type="entry name" value="Cytochrome c"/>
    <property type="match status" value="1"/>
</dbReference>
<protein>
    <submittedName>
        <fullName evidence="12">Cytochrome c1</fullName>
    </submittedName>
</protein>
<feature type="domain" description="Cytochrome c" evidence="11">
    <location>
        <begin position="35"/>
        <end position="242"/>
    </location>
</feature>
<dbReference type="InterPro" id="IPR009056">
    <property type="entry name" value="Cyt_c-like_dom"/>
</dbReference>
<evidence type="ECO:0000313" key="12">
    <source>
        <dbReference type="EMBL" id="GAA5096698.1"/>
    </source>
</evidence>
<keyword evidence="3 9" id="KW-0812">Transmembrane</keyword>
<feature type="signal peptide" evidence="10">
    <location>
        <begin position="1"/>
        <end position="21"/>
    </location>
</feature>
<comment type="caution">
    <text evidence="12">The sequence shown here is derived from an EMBL/GenBank/DDBJ whole genome shotgun (WGS) entry which is preliminary data.</text>
</comment>
<keyword evidence="10" id="KW-0732">Signal</keyword>
<keyword evidence="4 8" id="KW-0479">Metal-binding</keyword>